<organism evidence="3">
    <name type="scientific">Methanobacterium formicicum</name>
    <dbReference type="NCBI Taxonomy" id="2162"/>
    <lineage>
        <taxon>Archaea</taxon>
        <taxon>Methanobacteriati</taxon>
        <taxon>Methanobacteriota</taxon>
        <taxon>Methanomada group</taxon>
        <taxon>Methanobacteria</taxon>
        <taxon>Methanobacteriales</taxon>
        <taxon>Methanobacteriaceae</taxon>
        <taxon>Methanobacterium</taxon>
    </lineage>
</organism>
<dbReference type="PANTHER" id="PTHR45947:SF3">
    <property type="entry name" value="SULFOQUINOVOSYL TRANSFERASE SQD2"/>
    <property type="match status" value="1"/>
</dbReference>
<dbReference type="InterPro" id="IPR050194">
    <property type="entry name" value="Glycosyltransferase_grp1"/>
</dbReference>
<dbReference type="InterPro" id="IPR028098">
    <property type="entry name" value="Glyco_trans_4-like_N"/>
</dbReference>
<dbReference type="PATRIC" id="fig|2162.9.peg.266"/>
<dbReference type="RefSeq" id="WP_279845145.1">
    <property type="nucleotide sequence ID" value="NZ_JARVXG010000041.1"/>
</dbReference>
<dbReference type="KEGG" id="mfi:DSM1535_0254"/>
<protein>
    <recommendedName>
        <fullName evidence="4">Glycosyltransferase</fullName>
    </recommendedName>
</protein>
<dbReference type="InterPro" id="IPR001296">
    <property type="entry name" value="Glyco_trans_1"/>
</dbReference>
<dbReference type="AlphaFoldDB" id="A0A090I145"/>
<evidence type="ECO:0000259" key="1">
    <source>
        <dbReference type="Pfam" id="PF00534"/>
    </source>
</evidence>
<gene>
    <name evidence="3" type="ORF">DSM1535_0254</name>
</gene>
<name>A0A090I145_METFO</name>
<sequence length="403" mass="46376">METIESNKSLKILQVISTPPFAWSTGGCARVSFDLSKELVKRGHDVTILTTNMLEPNQRYSKKDIEHIDGIRFIRFDYVSDKLAWKYKIYLSLGIINYLKNHVMEYDIVHLQDLISIHAICTAKYCQKFNVPYVSSAHGSLNWLFERKIINTLYNKFFASYILENASRLIALNNTELSLYEKFGLNKKKVQIIPNGISLVKEDILQKKGLFRIKYQINEDQNIILYLGRIHESKGIDLLIRAFSDLKTSVNKSKLVIVGPDDGFMPKIETLVKKLKIKNDVIFTGPLYGDEKKMAYLDADIFVTPSFTGFPITFLEACSLKTPIITTKNADTLNWIDYQVGFVVPYTQKDLKDAMFNILNDKNLENTFADNCVEMVKKRFTWNIIAENLEKLYLDIIISRGSI</sequence>
<dbReference type="GO" id="GO:0016757">
    <property type="term" value="F:glycosyltransferase activity"/>
    <property type="evidence" value="ECO:0007669"/>
    <property type="project" value="InterPro"/>
</dbReference>
<dbReference type="PANTHER" id="PTHR45947">
    <property type="entry name" value="SULFOQUINOVOSYL TRANSFERASE SQD2"/>
    <property type="match status" value="1"/>
</dbReference>
<feature type="domain" description="Glycosyl transferase family 1" evidence="1">
    <location>
        <begin position="212"/>
        <end position="371"/>
    </location>
</feature>
<feature type="domain" description="Glycosyltransferase subfamily 4-like N-terminal" evidence="2">
    <location>
        <begin position="26"/>
        <end position="199"/>
    </location>
</feature>
<dbReference type="SUPFAM" id="SSF53756">
    <property type="entry name" value="UDP-Glycosyltransferase/glycogen phosphorylase"/>
    <property type="match status" value="1"/>
</dbReference>
<dbReference type="Gene3D" id="3.40.50.2000">
    <property type="entry name" value="Glycogen Phosphorylase B"/>
    <property type="match status" value="2"/>
</dbReference>
<evidence type="ECO:0000259" key="2">
    <source>
        <dbReference type="Pfam" id="PF13439"/>
    </source>
</evidence>
<dbReference type="Pfam" id="PF00534">
    <property type="entry name" value="Glycos_transf_1"/>
    <property type="match status" value="1"/>
</dbReference>
<accession>A0A090I145</accession>
<reference evidence="3" key="1">
    <citation type="submission" date="2014-08" db="EMBL/GenBank/DDBJ databases">
        <authorList>
            <person name="Wibberg D."/>
        </authorList>
    </citation>
    <scope>NUCLEOTIDE SEQUENCE</scope>
</reference>
<dbReference type="EMBL" id="LN515531">
    <property type="protein sequence ID" value="CEA12618.1"/>
    <property type="molecule type" value="Genomic_DNA"/>
</dbReference>
<evidence type="ECO:0000313" key="3">
    <source>
        <dbReference type="EMBL" id="CEA12618.1"/>
    </source>
</evidence>
<proteinExistence type="predicted"/>
<dbReference type="Pfam" id="PF13439">
    <property type="entry name" value="Glyco_transf_4"/>
    <property type="match status" value="1"/>
</dbReference>
<evidence type="ECO:0008006" key="4">
    <source>
        <dbReference type="Google" id="ProtNLM"/>
    </source>
</evidence>